<evidence type="ECO:0000313" key="2">
    <source>
        <dbReference type="Proteomes" id="UP001140091"/>
    </source>
</evidence>
<accession>A0A9W8IY78</accession>
<dbReference type="SUPFAM" id="SSF52058">
    <property type="entry name" value="L domain-like"/>
    <property type="match status" value="1"/>
</dbReference>
<dbReference type="Proteomes" id="UP001140091">
    <property type="component" value="Unassembled WGS sequence"/>
</dbReference>
<dbReference type="OrthoDB" id="3079184at2759"/>
<comment type="caution">
    <text evidence="1">The sequence shown here is derived from an EMBL/GenBank/DDBJ whole genome shotgun (WGS) entry which is preliminary data.</text>
</comment>
<dbReference type="EMBL" id="JANBPK010001518">
    <property type="protein sequence ID" value="KAJ2922063.1"/>
    <property type="molecule type" value="Genomic_DNA"/>
</dbReference>
<evidence type="ECO:0008006" key="3">
    <source>
        <dbReference type="Google" id="ProtNLM"/>
    </source>
</evidence>
<gene>
    <name evidence="1" type="ORF">H1R20_g15037</name>
</gene>
<keyword evidence="2" id="KW-1185">Reference proteome</keyword>
<feature type="non-terminal residue" evidence="1">
    <location>
        <position position="437"/>
    </location>
</feature>
<proteinExistence type="predicted"/>
<dbReference type="Gene3D" id="3.80.10.10">
    <property type="entry name" value="Ribonuclease Inhibitor"/>
    <property type="match status" value="1"/>
</dbReference>
<dbReference type="InterPro" id="IPR032675">
    <property type="entry name" value="LRR_dom_sf"/>
</dbReference>
<name>A0A9W8IY78_9AGAR</name>
<evidence type="ECO:0000313" key="1">
    <source>
        <dbReference type="EMBL" id="KAJ2922063.1"/>
    </source>
</evidence>
<protein>
    <recommendedName>
        <fullName evidence="3">F-box domain-containing protein</fullName>
    </recommendedName>
</protein>
<dbReference type="AlphaFoldDB" id="A0A9W8IY78"/>
<reference evidence="1" key="1">
    <citation type="submission" date="2022-06" db="EMBL/GenBank/DDBJ databases">
        <title>Genome Sequence of Candolleomyces eurysporus.</title>
        <authorList>
            <person name="Buettner E."/>
        </authorList>
    </citation>
    <scope>NUCLEOTIDE SEQUENCE</scope>
    <source>
        <strain evidence="1">VTCC 930004</strain>
    </source>
</reference>
<sequence length="437" mass="49520">MGADALSRPVRSATIISGERMTDPLPVEILQTIFEYVQQHGEPLLPWSLTCPTFHHLAQVSLFRTIRLYSCSRAESLEGILLKSPSILPHVKQVFVIHGHHEDIARGRSLLHHSSLALLLRMLHDEGYIEELEVSWFTPSGRPRWVKLSWEYDFSTDIRQALQDLIRRGSLKTLHLESIHDIPAAETFDLSTLKELSLHNVVVDSRDKLSGQEPTTPSNLEIIQVSGNGASLFMQWLRTHYQTPSLKRISISIPLQPDDTIAGLDEIAAVNEPIMDNWESLEQIDIYSNRADSLDPGFTDLNLSRHLKLKILAKRVDYYCDTDYAHLPPPSPSLVDLVSTIDPESTVQIRLTLYAHFLSLSSFGSLAGIDLTPLADVLEEKRAVSLHIWVCSNWHMRTASIKALLENQLESLQRQGRLRVRTTDVIGDARFWEVDLR</sequence>
<organism evidence="1 2">
    <name type="scientific">Candolleomyces eurysporus</name>
    <dbReference type="NCBI Taxonomy" id="2828524"/>
    <lineage>
        <taxon>Eukaryota</taxon>
        <taxon>Fungi</taxon>
        <taxon>Dikarya</taxon>
        <taxon>Basidiomycota</taxon>
        <taxon>Agaricomycotina</taxon>
        <taxon>Agaricomycetes</taxon>
        <taxon>Agaricomycetidae</taxon>
        <taxon>Agaricales</taxon>
        <taxon>Agaricineae</taxon>
        <taxon>Psathyrellaceae</taxon>
        <taxon>Candolleomyces</taxon>
    </lineage>
</organism>